<evidence type="ECO:0000313" key="2">
    <source>
        <dbReference type="Proteomes" id="UP000634136"/>
    </source>
</evidence>
<dbReference type="Proteomes" id="UP000634136">
    <property type="component" value="Unassembled WGS sequence"/>
</dbReference>
<dbReference type="EMBL" id="JAAIUW010000009">
    <property type="protein sequence ID" value="KAF7816637.1"/>
    <property type="molecule type" value="Genomic_DNA"/>
</dbReference>
<dbReference type="AlphaFoldDB" id="A0A834WBR8"/>
<name>A0A834WBR8_9FABA</name>
<comment type="caution">
    <text evidence="1">The sequence shown here is derived from an EMBL/GenBank/DDBJ whole genome shotgun (WGS) entry which is preliminary data.</text>
</comment>
<organism evidence="1 2">
    <name type="scientific">Senna tora</name>
    <dbReference type="NCBI Taxonomy" id="362788"/>
    <lineage>
        <taxon>Eukaryota</taxon>
        <taxon>Viridiplantae</taxon>
        <taxon>Streptophyta</taxon>
        <taxon>Embryophyta</taxon>
        <taxon>Tracheophyta</taxon>
        <taxon>Spermatophyta</taxon>
        <taxon>Magnoliopsida</taxon>
        <taxon>eudicotyledons</taxon>
        <taxon>Gunneridae</taxon>
        <taxon>Pentapetalae</taxon>
        <taxon>rosids</taxon>
        <taxon>fabids</taxon>
        <taxon>Fabales</taxon>
        <taxon>Fabaceae</taxon>
        <taxon>Caesalpinioideae</taxon>
        <taxon>Cassia clade</taxon>
        <taxon>Senna</taxon>
    </lineage>
</organism>
<protein>
    <submittedName>
        <fullName evidence="1">Uncharacterized protein</fullName>
    </submittedName>
</protein>
<proteinExistence type="predicted"/>
<gene>
    <name evidence="1" type="ORF">G2W53_030606</name>
</gene>
<reference evidence="1" key="1">
    <citation type="submission" date="2020-09" db="EMBL/GenBank/DDBJ databases">
        <title>Genome-Enabled Discovery of Anthraquinone Biosynthesis in Senna tora.</title>
        <authorList>
            <person name="Kang S.-H."/>
            <person name="Pandey R.P."/>
            <person name="Lee C.-M."/>
            <person name="Sim J.-S."/>
            <person name="Jeong J.-T."/>
            <person name="Choi B.-S."/>
            <person name="Jung M."/>
            <person name="Ginzburg D."/>
            <person name="Zhao K."/>
            <person name="Won S.Y."/>
            <person name="Oh T.-J."/>
            <person name="Yu Y."/>
            <person name="Kim N.-H."/>
            <person name="Lee O.R."/>
            <person name="Lee T.-H."/>
            <person name="Bashyal P."/>
            <person name="Kim T.-S."/>
            <person name="Lee W.-H."/>
            <person name="Kawkins C."/>
            <person name="Kim C.-K."/>
            <person name="Kim J.S."/>
            <person name="Ahn B.O."/>
            <person name="Rhee S.Y."/>
            <person name="Sohng J.K."/>
        </authorList>
    </citation>
    <scope>NUCLEOTIDE SEQUENCE</scope>
    <source>
        <tissue evidence="1">Leaf</tissue>
    </source>
</reference>
<keyword evidence="2" id="KW-1185">Reference proteome</keyword>
<accession>A0A834WBR8</accession>
<evidence type="ECO:0000313" key="1">
    <source>
        <dbReference type="EMBL" id="KAF7816637.1"/>
    </source>
</evidence>
<sequence>MQFGVKRLDFAKRGLAECILNSPLCFIFVGGGVIGVPTDETYEEDKECLSLEYGLPDERRHQPRLFHVSRQLLLLSVEHLECCVPFVGVHPTSSSVHIPLPLSHFRLWNVRAACWLGVDIPEFELEQELPCSEDLVLCGKDGYSCLSCSYCCLSSFCGSHGYCNAISLL</sequence>